<feature type="region of interest" description="Disordered" evidence="1">
    <location>
        <begin position="60"/>
        <end position="87"/>
    </location>
</feature>
<sequence length="118" mass="12979">MSDVRIRHPLLLTLSFSAISVFSPPRTLIVTDETEANHSNKRKITSSSSRAAGWLAIQARSQRSESSCAPPPPPPPPPDTPPPPSRRLLLLGRRSLAMGDVLPLIDFRHRFCGVMEFA</sequence>
<organism evidence="2 3">
    <name type="scientific">Ancylostoma ceylanicum</name>
    <dbReference type="NCBI Taxonomy" id="53326"/>
    <lineage>
        <taxon>Eukaryota</taxon>
        <taxon>Metazoa</taxon>
        <taxon>Ecdysozoa</taxon>
        <taxon>Nematoda</taxon>
        <taxon>Chromadorea</taxon>
        <taxon>Rhabditida</taxon>
        <taxon>Rhabditina</taxon>
        <taxon>Rhabditomorpha</taxon>
        <taxon>Strongyloidea</taxon>
        <taxon>Ancylostomatidae</taxon>
        <taxon>Ancylostomatinae</taxon>
        <taxon>Ancylostoma</taxon>
    </lineage>
</organism>
<protein>
    <submittedName>
        <fullName evidence="2">Uncharacterized protein</fullName>
    </submittedName>
</protein>
<gene>
    <name evidence="2" type="primary">Acey_s0003.g1546</name>
    <name evidence="2" type="ORF">Y032_0003g1546</name>
</gene>
<comment type="caution">
    <text evidence="2">The sequence shown here is derived from an EMBL/GenBank/DDBJ whole genome shotgun (WGS) entry which is preliminary data.</text>
</comment>
<name>A0A016VXR4_9BILA</name>
<proteinExistence type="predicted"/>
<dbReference type="EMBL" id="JARK01001339">
    <property type="protein sequence ID" value="EYC32394.1"/>
    <property type="molecule type" value="Genomic_DNA"/>
</dbReference>
<keyword evidence="3" id="KW-1185">Reference proteome</keyword>
<dbReference type="AlphaFoldDB" id="A0A016VXR4"/>
<dbReference type="Proteomes" id="UP000024635">
    <property type="component" value="Unassembled WGS sequence"/>
</dbReference>
<evidence type="ECO:0000256" key="1">
    <source>
        <dbReference type="SAM" id="MobiDB-lite"/>
    </source>
</evidence>
<evidence type="ECO:0000313" key="3">
    <source>
        <dbReference type="Proteomes" id="UP000024635"/>
    </source>
</evidence>
<feature type="compositionally biased region" description="Pro residues" evidence="1">
    <location>
        <begin position="69"/>
        <end position="85"/>
    </location>
</feature>
<reference evidence="3" key="1">
    <citation type="journal article" date="2015" name="Nat. Genet.">
        <title>The genome and transcriptome of the zoonotic hookworm Ancylostoma ceylanicum identify infection-specific gene families.</title>
        <authorList>
            <person name="Schwarz E.M."/>
            <person name="Hu Y."/>
            <person name="Antoshechkin I."/>
            <person name="Miller M.M."/>
            <person name="Sternberg P.W."/>
            <person name="Aroian R.V."/>
        </authorList>
    </citation>
    <scope>NUCLEOTIDE SEQUENCE</scope>
    <source>
        <strain evidence="3">HY135</strain>
    </source>
</reference>
<evidence type="ECO:0000313" key="2">
    <source>
        <dbReference type="EMBL" id="EYC32394.1"/>
    </source>
</evidence>
<accession>A0A016VXR4</accession>